<protein>
    <recommendedName>
        <fullName evidence="33">Biotin carboxylase</fullName>
    </recommendedName>
</protein>
<feature type="compositionally biased region" description="Gly residues" evidence="24">
    <location>
        <begin position="2763"/>
        <end position="2794"/>
    </location>
</feature>
<dbReference type="FunFam" id="2.40.50.100:FF:000005">
    <property type="entry name" value="Acetyl-CoA carboxylase 1"/>
    <property type="match status" value="1"/>
</dbReference>
<evidence type="ECO:0000256" key="8">
    <source>
        <dbReference type="ARBA" id="ARBA00022664"/>
    </source>
</evidence>
<dbReference type="SUPFAM" id="SSF69645">
    <property type="entry name" value="Arp2/3 complex subunits"/>
    <property type="match status" value="2"/>
</dbReference>
<dbReference type="Gene3D" id="3.30.1460.20">
    <property type="match status" value="2"/>
</dbReference>
<dbReference type="InterPro" id="IPR005479">
    <property type="entry name" value="CPAse_ATP-bd"/>
</dbReference>
<dbReference type="InterPro" id="IPR011762">
    <property type="entry name" value="COA_CT_N"/>
</dbReference>
<dbReference type="InterPro" id="IPR011054">
    <property type="entry name" value="Rudment_hybrid_motif"/>
</dbReference>
<feature type="domain" description="Lipoyl-binding" evidence="26">
    <location>
        <begin position="999"/>
        <end position="1073"/>
    </location>
</feature>
<dbReference type="SUPFAM" id="SSF51246">
    <property type="entry name" value="Rudiment single hybrid motif"/>
    <property type="match status" value="1"/>
</dbReference>
<dbReference type="PROSITE" id="PS00867">
    <property type="entry name" value="CPSASE_2"/>
    <property type="match status" value="1"/>
</dbReference>
<dbReference type="Pfam" id="PF02786">
    <property type="entry name" value="CPSase_L_D2"/>
    <property type="match status" value="1"/>
</dbReference>
<reference evidence="31 32" key="1">
    <citation type="journal article" date="2020" name="ISME J.">
        <title>Uncovering the hidden diversity of litter-decomposition mechanisms in mushroom-forming fungi.</title>
        <authorList>
            <person name="Floudas D."/>
            <person name="Bentzer J."/>
            <person name="Ahren D."/>
            <person name="Johansson T."/>
            <person name="Persson P."/>
            <person name="Tunlid A."/>
        </authorList>
    </citation>
    <scope>NUCLEOTIDE SEQUENCE [LARGE SCALE GENOMIC DNA]</scope>
    <source>
        <strain evidence="31 32">CBS 101986</strain>
    </source>
</reference>
<feature type="compositionally biased region" description="Basic and acidic residues" evidence="24">
    <location>
        <begin position="2932"/>
        <end position="2942"/>
    </location>
</feature>
<feature type="compositionally biased region" description="Acidic residues" evidence="24">
    <location>
        <begin position="2663"/>
        <end position="2690"/>
    </location>
</feature>
<evidence type="ECO:0000256" key="17">
    <source>
        <dbReference type="ARBA" id="ARBA00023212"/>
    </source>
</evidence>
<dbReference type="SMART" id="SM00878">
    <property type="entry name" value="Biotin_carb_C"/>
    <property type="match status" value="1"/>
</dbReference>
<keyword evidence="13" id="KW-0443">Lipid metabolism</keyword>
<evidence type="ECO:0000259" key="29">
    <source>
        <dbReference type="PROSITE" id="PS50980"/>
    </source>
</evidence>
<comment type="subcellular location">
    <subcellularLocation>
        <location evidence="2">Cytoplasm</location>
        <location evidence="2">Cytoskeleton</location>
    </subcellularLocation>
</comment>
<dbReference type="GO" id="GO:0034314">
    <property type="term" value="P:Arp2/3 complex-mediated actin nucleation"/>
    <property type="evidence" value="ECO:0007669"/>
    <property type="project" value="InterPro"/>
</dbReference>
<dbReference type="PROSITE" id="PS50968">
    <property type="entry name" value="BIOTINYL_LIPOYL"/>
    <property type="match status" value="1"/>
</dbReference>
<keyword evidence="14" id="KW-0275">Fatty acid biosynthesis</keyword>
<feature type="domain" description="CoA carboxyltransferase N-terminal" evidence="29">
    <location>
        <begin position="1800"/>
        <end position="2138"/>
    </location>
</feature>
<evidence type="ECO:0000256" key="20">
    <source>
        <dbReference type="ARBA" id="ARBA00048065"/>
    </source>
</evidence>
<dbReference type="InterPro" id="IPR013537">
    <property type="entry name" value="AcCoA_COase_cen"/>
</dbReference>
<evidence type="ECO:0000256" key="10">
    <source>
        <dbReference type="ARBA" id="ARBA00022741"/>
    </source>
</evidence>
<dbReference type="FunFam" id="3.30.1490.20:FF:000003">
    <property type="entry name" value="acetyl-CoA carboxylase isoform X1"/>
    <property type="match status" value="1"/>
</dbReference>
<evidence type="ECO:0000256" key="12">
    <source>
        <dbReference type="ARBA" id="ARBA00022840"/>
    </source>
</evidence>
<dbReference type="PROSITE" id="PS50979">
    <property type="entry name" value="BC"/>
    <property type="match status" value="1"/>
</dbReference>
<evidence type="ECO:0000259" key="25">
    <source>
        <dbReference type="PROSITE" id="PS50174"/>
    </source>
</evidence>
<evidence type="ECO:0000256" key="6">
    <source>
        <dbReference type="ARBA" id="ARBA00022516"/>
    </source>
</evidence>
<dbReference type="GO" id="GO:0005739">
    <property type="term" value="C:mitochondrion"/>
    <property type="evidence" value="ECO:0007669"/>
    <property type="project" value="TreeGrafter"/>
</dbReference>
<dbReference type="InterPro" id="IPR034666">
    <property type="entry name" value="ARPC2/4"/>
</dbReference>
<dbReference type="InterPro" id="IPR000089">
    <property type="entry name" value="Biotin_lipoyl"/>
</dbReference>
<feature type="region of interest" description="Disordered" evidence="24">
    <location>
        <begin position="2545"/>
        <end position="2835"/>
    </location>
</feature>
<dbReference type="PANTHER" id="PTHR45728:SF3">
    <property type="entry name" value="ACETYL-COA CARBOXYLASE"/>
    <property type="match status" value="1"/>
</dbReference>
<evidence type="ECO:0000256" key="24">
    <source>
        <dbReference type="SAM" id="MobiDB-lite"/>
    </source>
</evidence>
<comment type="similarity">
    <text evidence="4">Belongs to the ARPC2 family.</text>
</comment>
<evidence type="ECO:0000256" key="2">
    <source>
        <dbReference type="ARBA" id="ARBA00004245"/>
    </source>
</evidence>
<dbReference type="InterPro" id="IPR001882">
    <property type="entry name" value="Biotin_BS"/>
</dbReference>
<organism evidence="31 32">
    <name type="scientific">Psilocybe cf. subviscida</name>
    <dbReference type="NCBI Taxonomy" id="2480587"/>
    <lineage>
        <taxon>Eukaryota</taxon>
        <taxon>Fungi</taxon>
        <taxon>Dikarya</taxon>
        <taxon>Basidiomycota</taxon>
        <taxon>Agaricomycotina</taxon>
        <taxon>Agaricomycetes</taxon>
        <taxon>Agaricomycetidae</taxon>
        <taxon>Agaricales</taxon>
        <taxon>Agaricineae</taxon>
        <taxon>Strophariaceae</taxon>
        <taxon>Psilocybe</taxon>
    </lineage>
</organism>
<feature type="domain" description="G-patch" evidence="25">
    <location>
        <begin position="2851"/>
        <end position="2897"/>
    </location>
</feature>
<dbReference type="GO" id="GO:0004075">
    <property type="term" value="F:biotin carboxylase activity"/>
    <property type="evidence" value="ECO:0007669"/>
    <property type="project" value="UniProtKB-EC"/>
</dbReference>
<keyword evidence="16" id="KW-0009">Actin-binding</keyword>
<dbReference type="Pfam" id="PF01039">
    <property type="entry name" value="Carboxyl_trans"/>
    <property type="match status" value="1"/>
</dbReference>
<dbReference type="InterPro" id="IPR013815">
    <property type="entry name" value="ATP_grasp_subdomain_1"/>
</dbReference>
<evidence type="ECO:0000256" key="23">
    <source>
        <dbReference type="SAM" id="Coils"/>
    </source>
</evidence>
<dbReference type="Pfam" id="PF12457">
    <property type="entry name" value="TIP_N"/>
    <property type="match status" value="1"/>
</dbReference>
<evidence type="ECO:0000256" key="19">
    <source>
        <dbReference type="ARBA" id="ARBA00023268"/>
    </source>
</evidence>
<dbReference type="SUPFAM" id="SSF51230">
    <property type="entry name" value="Single hybrid motif"/>
    <property type="match status" value="1"/>
</dbReference>
<keyword evidence="12 22" id="KW-0067">ATP-binding</keyword>
<dbReference type="GO" id="GO:0003989">
    <property type="term" value="F:acetyl-CoA carboxylase activity"/>
    <property type="evidence" value="ECO:0007669"/>
    <property type="project" value="UniProtKB-EC"/>
</dbReference>
<dbReference type="GO" id="GO:0003676">
    <property type="term" value="F:nucleic acid binding"/>
    <property type="evidence" value="ECO:0007669"/>
    <property type="project" value="InterPro"/>
</dbReference>
<dbReference type="FunFam" id="3.90.226.10:FF:000010">
    <property type="entry name" value="acetyl-CoA carboxylase isoform X2"/>
    <property type="match status" value="1"/>
</dbReference>
<dbReference type="Gene3D" id="2.40.460.10">
    <property type="entry name" value="Biotin dependent carboxylase carboxyltransferase"/>
    <property type="match status" value="1"/>
</dbReference>
<feature type="compositionally biased region" description="Polar residues" evidence="24">
    <location>
        <begin position="2747"/>
        <end position="2759"/>
    </location>
</feature>
<dbReference type="SMART" id="SM00443">
    <property type="entry name" value="G_patch"/>
    <property type="match status" value="1"/>
</dbReference>
<keyword evidence="8" id="KW-0507">mRNA processing</keyword>
<comment type="pathway">
    <text evidence="3">Lipid metabolism; malonyl-CoA biosynthesis; malonyl-CoA from acetyl-CoA: step 1/1.</text>
</comment>
<dbReference type="GO" id="GO:0006633">
    <property type="term" value="P:fatty acid biosynthetic process"/>
    <property type="evidence" value="ECO:0007669"/>
    <property type="project" value="UniProtKB-KW"/>
</dbReference>
<keyword evidence="32" id="KW-1185">Reference proteome</keyword>
<evidence type="ECO:0000256" key="18">
    <source>
        <dbReference type="ARBA" id="ARBA00023267"/>
    </source>
</evidence>
<dbReference type="SUPFAM" id="SSF52440">
    <property type="entry name" value="PreATP-grasp domain"/>
    <property type="match status" value="1"/>
</dbReference>
<evidence type="ECO:0000256" key="16">
    <source>
        <dbReference type="ARBA" id="ARBA00023203"/>
    </source>
</evidence>
<dbReference type="PROSITE" id="PS00188">
    <property type="entry name" value="BIOTIN"/>
    <property type="match status" value="1"/>
</dbReference>
<dbReference type="InterPro" id="IPR011764">
    <property type="entry name" value="Biotin_carboxylation_dom"/>
</dbReference>
<evidence type="ECO:0000256" key="7">
    <source>
        <dbReference type="ARBA" id="ARBA00022598"/>
    </source>
</evidence>
<evidence type="ECO:0000313" key="32">
    <source>
        <dbReference type="Proteomes" id="UP000567179"/>
    </source>
</evidence>
<dbReference type="PROSITE" id="PS50989">
    <property type="entry name" value="COA_CT_CTER"/>
    <property type="match status" value="1"/>
</dbReference>
<dbReference type="FunFam" id="3.30.1460.20:FF:000003">
    <property type="entry name" value="Arp2/3 complex 34 kDa subunit"/>
    <property type="match status" value="1"/>
</dbReference>
<dbReference type="Gene3D" id="3.40.50.20">
    <property type="match status" value="1"/>
</dbReference>
<dbReference type="GO" id="GO:0008380">
    <property type="term" value="P:RNA splicing"/>
    <property type="evidence" value="ECO:0007669"/>
    <property type="project" value="UniProtKB-KW"/>
</dbReference>
<dbReference type="Gene3D" id="3.90.226.10">
    <property type="entry name" value="2-enoyl-CoA Hydratase, Chain A, domain 1"/>
    <property type="match status" value="2"/>
</dbReference>
<dbReference type="GO" id="GO:0030041">
    <property type="term" value="P:actin filament polymerization"/>
    <property type="evidence" value="ECO:0007669"/>
    <property type="project" value="InterPro"/>
</dbReference>
<keyword evidence="5" id="KW-0963">Cytoplasm</keyword>
<dbReference type="GO" id="GO:2001295">
    <property type="term" value="P:malonyl-CoA biosynthetic process"/>
    <property type="evidence" value="ECO:0007669"/>
    <property type="project" value="UniProtKB-UniPathway"/>
</dbReference>
<evidence type="ECO:0000259" key="30">
    <source>
        <dbReference type="PROSITE" id="PS50989"/>
    </source>
</evidence>
<dbReference type="InterPro" id="IPR049076">
    <property type="entry name" value="ACCA"/>
</dbReference>
<dbReference type="InterPro" id="IPR007188">
    <property type="entry name" value="ARPC2"/>
</dbReference>
<dbReference type="GO" id="GO:0005885">
    <property type="term" value="C:Arp2/3 protein complex"/>
    <property type="evidence" value="ECO:0007669"/>
    <property type="project" value="InterPro"/>
</dbReference>
<evidence type="ECO:0000256" key="13">
    <source>
        <dbReference type="ARBA" id="ARBA00023098"/>
    </source>
</evidence>
<dbReference type="GO" id="GO:0005681">
    <property type="term" value="C:spliceosomal complex"/>
    <property type="evidence" value="ECO:0007669"/>
    <property type="project" value="UniProtKB-KW"/>
</dbReference>
<dbReference type="Pfam" id="PF00289">
    <property type="entry name" value="Biotin_carb_N"/>
    <property type="match status" value="1"/>
</dbReference>
<evidence type="ECO:0000259" key="26">
    <source>
        <dbReference type="PROSITE" id="PS50968"/>
    </source>
</evidence>
<dbReference type="PROSITE" id="PS50975">
    <property type="entry name" value="ATP_GRASP"/>
    <property type="match status" value="1"/>
</dbReference>
<dbReference type="Pfam" id="PF01585">
    <property type="entry name" value="G-patch"/>
    <property type="match status" value="1"/>
</dbReference>
<dbReference type="FunFam" id="3.30.470.20:FF:000005">
    <property type="entry name" value="Acetyl-CoA carboxylase 1"/>
    <property type="match status" value="1"/>
</dbReference>
<dbReference type="GO" id="GO:0006397">
    <property type="term" value="P:mRNA processing"/>
    <property type="evidence" value="ECO:0007669"/>
    <property type="project" value="UniProtKB-KW"/>
</dbReference>
<evidence type="ECO:0000313" key="31">
    <source>
        <dbReference type="EMBL" id="KAF5316156.1"/>
    </source>
</evidence>
<dbReference type="Proteomes" id="UP000567179">
    <property type="component" value="Unassembled WGS sequence"/>
</dbReference>
<dbReference type="Gene3D" id="3.30.470.20">
    <property type="entry name" value="ATP-grasp fold, B domain"/>
    <property type="match status" value="1"/>
</dbReference>
<dbReference type="OrthoDB" id="14612at2759"/>
<dbReference type="Pfam" id="PF07842">
    <property type="entry name" value="GCFC"/>
    <property type="match status" value="1"/>
</dbReference>
<dbReference type="Pfam" id="PF00364">
    <property type="entry name" value="Biotin_lipoyl"/>
    <property type="match status" value="1"/>
</dbReference>
<dbReference type="GO" id="GO:0046872">
    <property type="term" value="F:metal ion binding"/>
    <property type="evidence" value="ECO:0007669"/>
    <property type="project" value="InterPro"/>
</dbReference>
<feature type="domain" description="CoA carboxyltransferase C-terminal" evidence="30">
    <location>
        <begin position="2142"/>
        <end position="2456"/>
    </location>
</feature>
<dbReference type="InterPro" id="IPR005481">
    <property type="entry name" value="BC-like_N"/>
</dbReference>
<dbReference type="Pfam" id="PF02785">
    <property type="entry name" value="Biotin_carb_C"/>
    <property type="match status" value="1"/>
</dbReference>
<dbReference type="Pfam" id="PF21385">
    <property type="entry name" value="ACCA_BT"/>
    <property type="match status" value="1"/>
</dbReference>
<sequence length="3541" mass="394083">MSYGAIEVLQREYGALLAQQVEADYNVSLEIDLEQVPADPEAREAFVMSLALLKRNALAAPFERAFEAQKELESSGGQGQGELMQIHYRDEEAMYIQAAGDRVTVIFSTVFKEETDRIFGKVFLQEFVDARRQPAIQNAPQVLYSSRDPPLEIRHVPGLRNSEEIGYVTFVLFPRHFNKPPIAAATISHLQLFRDYLHYHIKCSKAYMHSRMRYRVTEFQKVLNRAKTEVATTERKTARGWSGPVSRELGPIASPDDESKFEIVASLDSGSAQTDIGVAGRAEALGGNDPVPKSDEKTYNQLASVIYNSHSLLFLSTTTAHHIEPAMSAYDHSRVQQFIGGNSLDIATPSTIHDFVKSHGGHTVITKVLIANNGIAAVKEIRSIRQWSYETFGRERAVEFTVMATPEDLKVNAEYIRMADRYIEVPGGSNNNNYANVDLIVDVAERAGVHAVWAGWGHASENPRLPESLAASKHKIVFIGPPGSAMRSLGDKISSTIVAQHADVPTMPWSGTGIRDTILSESGFVTVPDKAYADACVTTVEEGLKKAEQIGWPVMIKASEGGGGKGIRKVEAADQFKNAYHAVAGEIPGSPIFIMKLAGQARHLEVQLLADQYGNAISLFGRDCSVQRRHQKIIEEAPVTIAKEETFEQMERAAVRLSKLVGYVSAGTVEYLYSHADDDFYFLELNPRLQVEHPTTEMVTGVSLPAAQLQIAMGIPLHRIRDIRQLYGVAPNGTSEIDFDMTNPESNKLQRKPRPKGHVVAVRITAENPDAGFKPSSGSIQELNFRSSTNVWGYFSVTTAGGLHEFADSQFGHIFAYGEDRSESRKNMVVALKELSIRGDFRTTVEYLIKLLELEAFKDNTITTGWLDSLISSKLTAERPDATLAVICGAVTKAYLASDACWTEYKRVLDKGQVPGRDVLRTVFGIDFIYENTRYSFTAARSAATVWTLYLNGGSTMVGARPLADGGLLVLLDGRSHSVYWREEVGALRLMVDAKTCLIEQENDPTQLRSPSPGKLIRYFLESGDHVKAGEQYAEIEVMKMYMPLVASEDGIVQLIKQPGVSLEPGDILGVLTLDDPARVKHAKPFEGLLPPMGSPGVVGNKPHQRYARCLDTLNNILDGFDNQSTMNATLKEFFDVLHDHQLPYSEVTAILGSLSGRLPSKLEDGIRAAIDAAKAKGESTEFPANRIKKMVDNYIQDNILAQERTMFRSKITGLYEVLERYQNGLKGHETEVIAKLLARYETTEKLFGGSIEARVLALRDQHKDDLDVAINYVLSHIKVQSKAKLIMAVLDYVKISGLNVSNIEGPLYNVLQGLAALEAKSSTAVSLKAREVLILGQMPSYEERLVQMESVLKNSVSNNYYGESGGAPRTPSPDVLRELTDSRYIVFDVLPAFFTHEDPMVRLAAFEVYIRRAYKAYSLMSIDYDEGDTLDDGEVPTAVTWRFNLGQSHSPPDTPRLAAGSEPRRSASVSDLTYMINRHQTQPIRTGVIASFNNVSAMSKGFDKVVSMLPAFDAQEFSERYGANSQAPNVVNIALRIFREEDDMVEDEWNKGVLSFVNNHKAVLTARGVRRVSILLCHRGQYPVYFTLRDFDGVWKEEQAIRNIEPALAFQLELSRLSNYNLKPCFVEAKQIHIYHAVARENQLDNRFFIRALVRPGRLRGTMSTAEYLVSETDRLVTGILDALEIVSAEHRNADCNHIFMNFVYNLAVDYEDVLAAISGFIERHGKRLWRLHVTGSEIRIALEDSEGNVTPIRCIIENVSGFIVNFRGYQEITTDKGTTILKSIGEKGPLHLLPVHQAYPTKESLQPKRYQAHLVGTTYVYDFPDLFGKALQNVWHKARKTDPSLTLPKVLLESKELVLDEHDKLAEVDRPSGNNTCGMVGWVFTLRTPEFPQGRKAVVVANDITYKIGSFGPAEDQFFYLVTQYARNEGLPRIYLSANSGARIGLAEEALPLFSAAWNDDARPEKGVNYLYLTPENYLKLQEKGADSVRTEEIEENGERRFRITDVIGLQDGLGVECLKGSGLIAGETSRAYDDIFTITLVTARSVGIGAYLVRLGERAVQVEGQPIILTGAPALNKVLGREVYTSNLQLGGTQIMFKNGVSHLTAASDLQGATQILDWLSYVPEIKDGPLPVRPTTDSWDRDIGYTPPKGAYDPRWFIEGKTDETTHEYLSGFFDKDSFQETLSGWAQTVVVGRARLGGIPMGVIAVETRTIERVVPADPANPSSFEQRIMEAGQVWYPNSAYKTAQAIFDFNREGLPLIIFANWRGFSGGQQDMYDEVLKQGSKIVDGLSSYKQPIFVYIVPNGELRGGAWVVLDPSINSEQMEMYADVESRAGVLEPEGIVEIKMRRDKILGLMERLDSKYAALKKDSKDGSKSAEERAASSSALAERETLLQPTYKQIALLYADLHDRVGRMEAKGCAKPAVWKEARRHFYWAVRGRVAKSAALAQIAEATPDSNLDYRTRFLNNLAGIDSETDYRQMAEAIEKLDLGQALSQLKADHILRQLIQLTKDDRKVAVDGFMRLADNFTNEERAALINVLKNGPRSPAQKMARRKRMLDDGDDSDSSNNSNDVDMDLDNDPDAREERNLFENPYQNKRRKRNGKEDAIYGVFGEDSDEDPGYQKSSSSKSKKSDWTKAPAFVTGDKPVKLDEPMAVDHDESEADSDSEGEAEEDEDSEDEGSDAQEDAVNSDKSDHSRPPSPRVRIEDEDEEEARPKPTLGGIGSSHPRYMNMTAFSSGAELDSTSNDTAPQMPQMSRGGIGSGKGGIGSGKGGIGSGKGGIGSSKGGIGSKTAEKSSTPPPDSSSSTNPSNPSAFASRSQSFMRTATPTPPVALPAHEMAHFNKIQGSFGARMLAKMGWQAGAGLGSSGEGIVVPIESKLRPQKMGIAFKGFKEKTAQSKLEAKRRGEIVSDDEDEKVKKQRKKAQKVQEKRADAWKRPKKVKTKTEHKTYEQILAEAGDTAPAPGIGQIIDATGAVPREVSSLADISLNSWAPSNDPTRIPEVRHNIRLIAEACKTELDGLAREAKALQERKKFVIQEDLRLRKKVEDEAQIANDINAVSRDLSSMYEVSLDPFSPLFQKLLLEYAAEYEKYRLDEIVVAAIAPVMRRMAASWLPLEEPTYFLDTFRSWRRALKINDDERQPETQVDIYGTKTTTAKPIEELKPMTPFESLLWNVWLPKVRTSINNDWNPENPQPAVKLYEAWSSFLPPFVRDNLLDQLILPKVQKAVADWNPRRAKVSLQAIVFPWLPHVGLRLEEVVGDARRKIKSLLRSWAIEEPMPADLPAWKDVFDIKDWDAMILKYVVPKLGATLRNDFRINPREQKIEPLQRVFAWSEIVRTSIISQLIETEFFPKWLDVLHIWLIQPRANLDEVSDWYKEWLKVFPEKIRNLPDVNRGFTRGLQLMNKAIEYGPDAPTKLAKPDFLAERSAANAPARAAPDSAKVARPSARTHEITFRAIVEEYAAAHNLLFIPVGKAHERSRMPLFRVSRTADGKKGLSVYILDDAVWAPKAEGGVNVEREDFKAISLEDMVLRAS</sequence>
<dbReference type="GO" id="GO:0003779">
    <property type="term" value="F:actin binding"/>
    <property type="evidence" value="ECO:0007669"/>
    <property type="project" value="UniProtKB-KW"/>
</dbReference>
<evidence type="ECO:0000256" key="21">
    <source>
        <dbReference type="ARBA" id="ARBA00048600"/>
    </source>
</evidence>
<dbReference type="GO" id="GO:0005524">
    <property type="term" value="F:ATP binding"/>
    <property type="evidence" value="ECO:0007669"/>
    <property type="project" value="UniProtKB-UniRule"/>
</dbReference>
<evidence type="ECO:0000256" key="9">
    <source>
        <dbReference type="ARBA" id="ARBA00022728"/>
    </source>
</evidence>
<dbReference type="InterPro" id="IPR011763">
    <property type="entry name" value="COA_CT_C"/>
</dbReference>
<dbReference type="PANTHER" id="PTHR45728">
    <property type="entry name" value="ACETYL-COA CARBOXYLASE, ISOFORM A"/>
    <property type="match status" value="1"/>
</dbReference>
<feature type="coiled-coil region" evidence="23">
    <location>
        <begin position="3017"/>
        <end position="3044"/>
    </location>
</feature>
<evidence type="ECO:0000256" key="3">
    <source>
        <dbReference type="ARBA" id="ARBA00004956"/>
    </source>
</evidence>
<dbReference type="FunFam" id="3.40.50.20:FF:000005">
    <property type="entry name" value="acetyl-CoA carboxylase isoform X2"/>
    <property type="match status" value="1"/>
</dbReference>
<keyword evidence="23" id="KW-0175">Coiled coil</keyword>
<keyword evidence="6" id="KW-0444">Lipid biosynthesis</keyword>
<evidence type="ECO:0000256" key="15">
    <source>
        <dbReference type="ARBA" id="ARBA00023187"/>
    </source>
</evidence>
<dbReference type="EMBL" id="JAACJJ010000042">
    <property type="protein sequence ID" value="KAF5316156.1"/>
    <property type="molecule type" value="Genomic_DNA"/>
</dbReference>
<proteinExistence type="inferred from homology"/>
<accession>A0A8H5B4L0</accession>
<dbReference type="Gene3D" id="2.40.50.100">
    <property type="match status" value="1"/>
</dbReference>
<keyword evidence="11" id="KW-0276">Fatty acid metabolism</keyword>
<feature type="region of interest" description="Disordered" evidence="24">
    <location>
        <begin position="2913"/>
        <end position="2953"/>
    </location>
</feature>
<keyword evidence="15" id="KW-0508">mRNA splicing</keyword>
<dbReference type="UniPathway" id="UPA00655">
    <property type="reaction ID" value="UER00711"/>
</dbReference>
<dbReference type="Gene3D" id="3.30.1490.20">
    <property type="entry name" value="ATP-grasp fold, A domain"/>
    <property type="match status" value="1"/>
</dbReference>
<dbReference type="PROSITE" id="PS50174">
    <property type="entry name" value="G_PATCH"/>
    <property type="match status" value="1"/>
</dbReference>
<keyword evidence="19" id="KW-0511">Multifunctional enzyme</keyword>
<name>A0A8H5B4L0_9AGAR</name>
<gene>
    <name evidence="31" type="ORF">D9619_006299</name>
</gene>
<evidence type="ECO:0000256" key="11">
    <source>
        <dbReference type="ARBA" id="ARBA00022832"/>
    </source>
</evidence>
<evidence type="ECO:0000256" key="1">
    <source>
        <dbReference type="ARBA" id="ARBA00001953"/>
    </source>
</evidence>
<dbReference type="InterPro" id="IPR034733">
    <property type="entry name" value="AcCoA_carboxyl_beta"/>
</dbReference>
<dbReference type="InterPro" id="IPR029045">
    <property type="entry name" value="ClpP/crotonase-like_dom_sf"/>
</dbReference>
<comment type="caution">
    <text evidence="31">The sequence shown here is derived from an EMBL/GenBank/DDBJ whole genome shotgun (WGS) entry which is preliminary data.</text>
</comment>
<feature type="compositionally biased region" description="Basic and acidic residues" evidence="24">
    <location>
        <begin position="2650"/>
        <end position="2662"/>
    </location>
</feature>
<dbReference type="InterPro" id="IPR000467">
    <property type="entry name" value="G_patch_dom"/>
</dbReference>
<dbReference type="InterPro" id="IPR022159">
    <property type="entry name" value="STIP/TFIP11_N"/>
</dbReference>
<evidence type="ECO:0000259" key="27">
    <source>
        <dbReference type="PROSITE" id="PS50975"/>
    </source>
</evidence>
<keyword evidence="10 22" id="KW-0547">Nucleotide-binding</keyword>
<dbReference type="CDD" id="cd06850">
    <property type="entry name" value="biotinyl_domain"/>
    <property type="match status" value="1"/>
</dbReference>
<dbReference type="SUPFAM" id="SSF52096">
    <property type="entry name" value="ClpP/crotonase"/>
    <property type="match status" value="2"/>
</dbReference>
<comment type="catalytic activity">
    <reaction evidence="20">
        <text>hydrogencarbonate + acetyl-CoA + ATP = malonyl-CoA + ADP + phosphate + H(+)</text>
        <dbReference type="Rhea" id="RHEA:11308"/>
        <dbReference type="ChEBI" id="CHEBI:15378"/>
        <dbReference type="ChEBI" id="CHEBI:17544"/>
        <dbReference type="ChEBI" id="CHEBI:30616"/>
        <dbReference type="ChEBI" id="CHEBI:43474"/>
        <dbReference type="ChEBI" id="CHEBI:57288"/>
        <dbReference type="ChEBI" id="CHEBI:57384"/>
        <dbReference type="ChEBI" id="CHEBI:456216"/>
        <dbReference type="EC" id="6.4.1.2"/>
    </reaction>
</comment>
<dbReference type="Gene3D" id="3.90.1770.10">
    <property type="entry name" value="PreATP-grasp domain"/>
    <property type="match status" value="1"/>
</dbReference>
<dbReference type="InterPro" id="IPR011761">
    <property type="entry name" value="ATP-grasp"/>
</dbReference>
<evidence type="ECO:0000256" key="5">
    <source>
        <dbReference type="ARBA" id="ARBA00022490"/>
    </source>
</evidence>
<keyword evidence="9" id="KW-0747">Spliceosome</keyword>
<evidence type="ECO:0008006" key="33">
    <source>
        <dbReference type="Google" id="ProtNLM"/>
    </source>
</evidence>
<keyword evidence="18" id="KW-0092">Biotin</keyword>
<comment type="cofactor">
    <cofactor evidence="1">
        <name>biotin</name>
        <dbReference type="ChEBI" id="CHEBI:57586"/>
    </cofactor>
</comment>
<evidence type="ECO:0000256" key="4">
    <source>
        <dbReference type="ARBA" id="ARBA00007192"/>
    </source>
</evidence>
<comment type="catalytic activity">
    <reaction evidence="21">
        <text>N(6)-biotinyl-L-lysyl-[protein] + hydrogencarbonate + ATP = N(6)-carboxybiotinyl-L-lysyl-[protein] + ADP + phosphate + H(+)</text>
        <dbReference type="Rhea" id="RHEA:13501"/>
        <dbReference type="Rhea" id="RHEA-COMP:10505"/>
        <dbReference type="Rhea" id="RHEA-COMP:10506"/>
        <dbReference type="ChEBI" id="CHEBI:15378"/>
        <dbReference type="ChEBI" id="CHEBI:17544"/>
        <dbReference type="ChEBI" id="CHEBI:30616"/>
        <dbReference type="ChEBI" id="CHEBI:43474"/>
        <dbReference type="ChEBI" id="CHEBI:83144"/>
        <dbReference type="ChEBI" id="CHEBI:83145"/>
        <dbReference type="ChEBI" id="CHEBI:456216"/>
        <dbReference type="EC" id="6.3.4.14"/>
    </reaction>
</comment>
<dbReference type="InterPro" id="IPR005482">
    <property type="entry name" value="Biotin_COase_C"/>
</dbReference>
<dbReference type="PROSITE" id="PS50980">
    <property type="entry name" value="COA_CT_NTER"/>
    <property type="match status" value="1"/>
</dbReference>
<dbReference type="InterPro" id="IPR016185">
    <property type="entry name" value="PreATP-grasp_dom_sf"/>
</dbReference>
<feature type="compositionally biased region" description="Low complexity" evidence="24">
    <location>
        <begin position="2808"/>
        <end position="2818"/>
    </location>
</feature>
<feature type="region of interest" description="Disordered" evidence="24">
    <location>
        <begin position="1445"/>
        <end position="1466"/>
    </location>
</feature>
<feature type="domain" description="Biotin carboxylation" evidence="28">
    <location>
        <begin position="364"/>
        <end position="872"/>
    </location>
</feature>
<dbReference type="FunFam" id="2.40.460.10:FF:000001">
    <property type="entry name" value="Acetyl-CoA carboxylase 1"/>
    <property type="match status" value="1"/>
</dbReference>
<dbReference type="InterPro" id="IPR049074">
    <property type="entry name" value="ACCA_BT"/>
</dbReference>
<keyword evidence="7" id="KW-0436">Ligase</keyword>
<evidence type="ECO:0000259" key="28">
    <source>
        <dbReference type="PROSITE" id="PS50979"/>
    </source>
</evidence>
<dbReference type="InterPro" id="IPR022783">
    <property type="entry name" value="GCFC_dom"/>
</dbReference>
<dbReference type="Pfam" id="PF08326">
    <property type="entry name" value="ACC_central"/>
    <property type="match status" value="1"/>
</dbReference>
<dbReference type="Pfam" id="PF04045">
    <property type="entry name" value="P34-Arc"/>
    <property type="match status" value="1"/>
</dbReference>
<evidence type="ECO:0000256" key="22">
    <source>
        <dbReference type="PROSITE-ProRule" id="PRU00409"/>
    </source>
</evidence>
<keyword evidence="17" id="KW-0206">Cytoskeleton</keyword>
<dbReference type="InterPro" id="IPR011053">
    <property type="entry name" value="Single_hybrid_motif"/>
</dbReference>
<feature type="domain" description="ATP-grasp" evidence="27">
    <location>
        <begin position="516"/>
        <end position="713"/>
    </location>
</feature>
<dbReference type="SUPFAM" id="SSF56059">
    <property type="entry name" value="Glutathione synthetase ATP-binding domain-like"/>
    <property type="match status" value="1"/>
</dbReference>
<evidence type="ECO:0000256" key="14">
    <source>
        <dbReference type="ARBA" id="ARBA00023160"/>
    </source>
</evidence>
<feature type="compositionally biased region" description="Polar residues" evidence="24">
    <location>
        <begin position="2819"/>
        <end position="2829"/>
    </location>
</feature>